<keyword evidence="1" id="KW-0472">Membrane</keyword>
<feature type="transmembrane region" description="Helical" evidence="1">
    <location>
        <begin position="25"/>
        <end position="47"/>
    </location>
</feature>
<feature type="transmembrane region" description="Helical" evidence="1">
    <location>
        <begin position="112"/>
        <end position="134"/>
    </location>
</feature>
<reference evidence="2" key="2">
    <citation type="submission" date="2022-10" db="EMBL/GenBank/DDBJ databases">
        <authorList>
            <consortium name="ENA_rothamsted_submissions"/>
            <consortium name="culmorum"/>
            <person name="King R."/>
        </authorList>
    </citation>
    <scope>NUCLEOTIDE SEQUENCE</scope>
</reference>
<dbReference type="AlphaFoldDB" id="A0A9N9RR08"/>
<keyword evidence="3" id="KW-1185">Reference proteome</keyword>
<feature type="transmembrane region" description="Helical" evidence="1">
    <location>
        <begin position="67"/>
        <end position="91"/>
    </location>
</feature>
<dbReference type="Proteomes" id="UP001153620">
    <property type="component" value="Chromosome 1"/>
</dbReference>
<proteinExistence type="predicted"/>
<evidence type="ECO:0000256" key="1">
    <source>
        <dbReference type="SAM" id="Phobius"/>
    </source>
</evidence>
<accession>A0A9N9RR08</accession>
<feature type="transmembrane region" description="Helical" evidence="1">
    <location>
        <begin position="140"/>
        <end position="158"/>
    </location>
</feature>
<name>A0A9N9RR08_9DIPT</name>
<protein>
    <submittedName>
        <fullName evidence="2">Uncharacterized protein</fullName>
    </submittedName>
</protein>
<dbReference type="EMBL" id="OU895877">
    <property type="protein sequence ID" value="CAG9800844.1"/>
    <property type="molecule type" value="Genomic_DNA"/>
</dbReference>
<organism evidence="2 3">
    <name type="scientific">Chironomus riparius</name>
    <dbReference type="NCBI Taxonomy" id="315576"/>
    <lineage>
        <taxon>Eukaryota</taxon>
        <taxon>Metazoa</taxon>
        <taxon>Ecdysozoa</taxon>
        <taxon>Arthropoda</taxon>
        <taxon>Hexapoda</taxon>
        <taxon>Insecta</taxon>
        <taxon>Pterygota</taxon>
        <taxon>Neoptera</taxon>
        <taxon>Endopterygota</taxon>
        <taxon>Diptera</taxon>
        <taxon>Nematocera</taxon>
        <taxon>Chironomoidea</taxon>
        <taxon>Chironomidae</taxon>
        <taxon>Chironominae</taxon>
        <taxon>Chironomus</taxon>
    </lineage>
</organism>
<sequence>MLDKKWTANEFLCFKLDSGGRFISWVYFTFFCLFLVLSVFAIVFVYVDCYAFQPFYEKYFESFESCSLIKLTTTVLAVGLIIVSLLTCVVFKKLINGINERDHTKMKAGVMFCAIINTLLIIIELYGMFVTFSLLDIIDIALTITICVYFFVCLRSLCEKIQRENELTEKEADPMKTLA</sequence>
<keyword evidence="1" id="KW-0812">Transmembrane</keyword>
<evidence type="ECO:0000313" key="2">
    <source>
        <dbReference type="EMBL" id="CAG9800844.1"/>
    </source>
</evidence>
<reference evidence="2" key="1">
    <citation type="submission" date="2022-01" db="EMBL/GenBank/DDBJ databases">
        <authorList>
            <person name="King R."/>
        </authorList>
    </citation>
    <scope>NUCLEOTIDE SEQUENCE</scope>
</reference>
<evidence type="ECO:0000313" key="3">
    <source>
        <dbReference type="Proteomes" id="UP001153620"/>
    </source>
</evidence>
<keyword evidence="1" id="KW-1133">Transmembrane helix</keyword>
<gene>
    <name evidence="2" type="ORF">CHIRRI_LOCUS3782</name>
</gene>